<dbReference type="STRING" id="1802074.A3J15_02110"/>
<dbReference type="Proteomes" id="UP000176376">
    <property type="component" value="Unassembled WGS sequence"/>
</dbReference>
<comment type="caution">
    <text evidence="2">The sequence shown here is derived from an EMBL/GenBank/DDBJ whole genome shotgun (WGS) entry which is preliminary data.</text>
</comment>
<accession>A0A1F7JLB7</accession>
<organism evidence="2 3">
    <name type="scientific">Candidatus Roizmanbacteria bacterium RIFCSPLOWO2_02_FULL_38_10</name>
    <dbReference type="NCBI Taxonomy" id="1802074"/>
    <lineage>
        <taxon>Bacteria</taxon>
        <taxon>Candidatus Roizmaniibacteriota</taxon>
    </lineage>
</organism>
<dbReference type="AlphaFoldDB" id="A0A1F7JLB7"/>
<dbReference type="Pfam" id="PF00483">
    <property type="entry name" value="NTP_transferase"/>
    <property type="match status" value="1"/>
</dbReference>
<gene>
    <name evidence="2" type="ORF">A3J15_02110</name>
</gene>
<dbReference type="EMBL" id="MGAY01000037">
    <property type="protein sequence ID" value="OGK56422.1"/>
    <property type="molecule type" value="Genomic_DNA"/>
</dbReference>
<evidence type="ECO:0000313" key="3">
    <source>
        <dbReference type="Proteomes" id="UP000176376"/>
    </source>
</evidence>
<dbReference type="InterPro" id="IPR050486">
    <property type="entry name" value="Mannose-1P_guanyltransferase"/>
</dbReference>
<name>A0A1F7JLB7_9BACT</name>
<proteinExistence type="predicted"/>
<dbReference type="InterPro" id="IPR029044">
    <property type="entry name" value="Nucleotide-diphossugar_trans"/>
</dbReference>
<dbReference type="CDD" id="cd04181">
    <property type="entry name" value="NTP_transferase"/>
    <property type="match status" value="1"/>
</dbReference>
<dbReference type="InterPro" id="IPR005835">
    <property type="entry name" value="NTP_transferase_dom"/>
</dbReference>
<dbReference type="SUPFAM" id="SSF53448">
    <property type="entry name" value="Nucleotide-diphospho-sugar transferases"/>
    <property type="match status" value="1"/>
</dbReference>
<evidence type="ECO:0000259" key="1">
    <source>
        <dbReference type="Pfam" id="PF00483"/>
    </source>
</evidence>
<dbReference type="Gene3D" id="3.90.550.10">
    <property type="entry name" value="Spore Coat Polysaccharide Biosynthesis Protein SpsA, Chain A"/>
    <property type="match status" value="1"/>
</dbReference>
<reference evidence="2 3" key="1">
    <citation type="journal article" date="2016" name="Nat. Commun.">
        <title>Thousands of microbial genomes shed light on interconnected biogeochemical processes in an aquifer system.</title>
        <authorList>
            <person name="Anantharaman K."/>
            <person name="Brown C.T."/>
            <person name="Hug L.A."/>
            <person name="Sharon I."/>
            <person name="Castelle C.J."/>
            <person name="Probst A.J."/>
            <person name="Thomas B.C."/>
            <person name="Singh A."/>
            <person name="Wilkins M.J."/>
            <person name="Karaoz U."/>
            <person name="Brodie E.L."/>
            <person name="Williams K.H."/>
            <person name="Hubbard S.S."/>
            <person name="Banfield J.F."/>
        </authorList>
    </citation>
    <scope>NUCLEOTIDE SEQUENCE [LARGE SCALE GENOMIC DNA]</scope>
</reference>
<dbReference type="PANTHER" id="PTHR22572">
    <property type="entry name" value="SUGAR-1-PHOSPHATE GUANYL TRANSFERASE"/>
    <property type="match status" value="1"/>
</dbReference>
<protein>
    <recommendedName>
        <fullName evidence="1">Nucleotidyl transferase domain-containing protein</fullName>
    </recommendedName>
</protein>
<sequence>MHAIIIAGGKGERLRPLTDKTPKPMLQVSGKPIIEHIINLFKKNDINKFIITVCYLQSKITSYFGDGSKFGVRIKYIYEDENKPLSTAGGIALAKNVINDTFIVCSGDILRELDIKKMVAQHKNTQAIATIHTYKRFGPDPKSMVVFDEKGLIKQFVERPFDFAQGKPDRKHLGFQAKSIWTNGSFYIFEPKIFDFIPKNKPCDFGRDVFPKLLKNKKRLFAFPYSKFFIDVGNMEKLKKARREFNTV</sequence>
<evidence type="ECO:0000313" key="2">
    <source>
        <dbReference type="EMBL" id="OGK56422.1"/>
    </source>
</evidence>
<feature type="domain" description="Nucleotidyl transferase" evidence="1">
    <location>
        <begin position="3"/>
        <end position="243"/>
    </location>
</feature>